<comment type="subcellular location">
    <subcellularLocation>
        <location evidence="1">Cell membrane</location>
        <topology evidence="1">Multi-pass membrane protein</topology>
    </subcellularLocation>
    <subcellularLocation>
        <location evidence="8">Membrane</location>
        <topology evidence="8">Multi-pass membrane protein</topology>
    </subcellularLocation>
</comment>
<keyword evidence="2 8" id="KW-0813">Transport</keyword>
<feature type="signal peptide" evidence="10">
    <location>
        <begin position="1"/>
        <end position="24"/>
    </location>
</feature>
<evidence type="ECO:0000256" key="4">
    <source>
        <dbReference type="ARBA" id="ARBA00022692"/>
    </source>
</evidence>
<evidence type="ECO:0000256" key="1">
    <source>
        <dbReference type="ARBA" id="ARBA00004651"/>
    </source>
</evidence>
<evidence type="ECO:0000313" key="12">
    <source>
        <dbReference type="EMBL" id="QHT66530.1"/>
    </source>
</evidence>
<evidence type="ECO:0000256" key="3">
    <source>
        <dbReference type="ARBA" id="ARBA00022475"/>
    </source>
</evidence>
<evidence type="ECO:0000259" key="11">
    <source>
        <dbReference type="Pfam" id="PF01618"/>
    </source>
</evidence>
<evidence type="ECO:0000256" key="2">
    <source>
        <dbReference type="ARBA" id="ARBA00022448"/>
    </source>
</evidence>
<dbReference type="KEGG" id="rhoz:GXP67_07595"/>
<organism evidence="12 13">
    <name type="scientific">Rhodocytophaga rosea</name>
    <dbReference type="NCBI Taxonomy" id="2704465"/>
    <lineage>
        <taxon>Bacteria</taxon>
        <taxon>Pseudomonadati</taxon>
        <taxon>Bacteroidota</taxon>
        <taxon>Cytophagia</taxon>
        <taxon>Cytophagales</taxon>
        <taxon>Rhodocytophagaceae</taxon>
        <taxon>Rhodocytophaga</taxon>
    </lineage>
</organism>
<comment type="similarity">
    <text evidence="8">Belongs to the exbB/tolQ family.</text>
</comment>
<dbReference type="GO" id="GO:0017038">
    <property type="term" value="P:protein import"/>
    <property type="evidence" value="ECO:0007669"/>
    <property type="project" value="TreeGrafter"/>
</dbReference>
<dbReference type="Pfam" id="PF01618">
    <property type="entry name" value="MotA_ExbB"/>
    <property type="match status" value="1"/>
</dbReference>
<sequence>MKKLLASLMLAGTLTLGFSANLMAQDTTSTTTATDTATTATEDAGVPVSTATDDAVAEEQSFHQIVKENFISGGVEYMVPILLCFIFGLAIAIERIITLNLASTNTKKLLTRVEDALNTGGVEAAKEVTRSTRGPVASIFTQGLMRAPEGVDMVEKSIVSYGSVEMGKLEKGLVWLSLFIALAPMLGFLGTVVGMIFAFQAIAAAGDVSPTVVASGIQVALITTVGGLIVAIILQVFYNYLVTKIDSIVSQMEDASITLVDTLVKYNITKGGLR</sequence>
<protein>
    <submittedName>
        <fullName evidence="12">MotA/TolQ/ExbB proton channel family protein</fullName>
    </submittedName>
</protein>
<feature type="transmembrane region" description="Helical" evidence="9">
    <location>
        <begin position="77"/>
        <end position="102"/>
    </location>
</feature>
<dbReference type="Proteomes" id="UP000480178">
    <property type="component" value="Chromosome"/>
</dbReference>
<dbReference type="PANTHER" id="PTHR30625">
    <property type="entry name" value="PROTEIN TOLQ"/>
    <property type="match status" value="1"/>
</dbReference>
<dbReference type="AlphaFoldDB" id="A0A6C0GFR9"/>
<keyword evidence="10" id="KW-0732">Signal</keyword>
<evidence type="ECO:0000256" key="8">
    <source>
        <dbReference type="RuleBase" id="RU004057"/>
    </source>
</evidence>
<accession>A0A6C0GFR9</accession>
<evidence type="ECO:0000256" key="7">
    <source>
        <dbReference type="ARBA" id="ARBA00023136"/>
    </source>
</evidence>
<keyword evidence="7 9" id="KW-0472">Membrane</keyword>
<keyword evidence="3" id="KW-1003">Cell membrane</keyword>
<feature type="domain" description="MotA/TolQ/ExbB proton channel" evidence="11">
    <location>
        <begin position="135"/>
        <end position="253"/>
    </location>
</feature>
<evidence type="ECO:0000256" key="9">
    <source>
        <dbReference type="SAM" id="Phobius"/>
    </source>
</evidence>
<feature type="chain" id="PRO_5025374776" evidence="10">
    <location>
        <begin position="25"/>
        <end position="274"/>
    </location>
</feature>
<keyword evidence="13" id="KW-1185">Reference proteome</keyword>
<dbReference type="RefSeq" id="WP_162442584.1">
    <property type="nucleotide sequence ID" value="NZ_CP048222.1"/>
</dbReference>
<dbReference type="GO" id="GO:0005886">
    <property type="term" value="C:plasma membrane"/>
    <property type="evidence" value="ECO:0007669"/>
    <property type="project" value="UniProtKB-SubCell"/>
</dbReference>
<dbReference type="InterPro" id="IPR002898">
    <property type="entry name" value="MotA_ExbB_proton_chnl"/>
</dbReference>
<dbReference type="InterPro" id="IPR050790">
    <property type="entry name" value="ExbB/TolQ_transport"/>
</dbReference>
<keyword evidence="6 9" id="KW-1133">Transmembrane helix</keyword>
<proteinExistence type="inferred from homology"/>
<name>A0A6C0GFR9_9BACT</name>
<evidence type="ECO:0000256" key="5">
    <source>
        <dbReference type="ARBA" id="ARBA00022927"/>
    </source>
</evidence>
<dbReference type="EMBL" id="CP048222">
    <property type="protein sequence ID" value="QHT66530.1"/>
    <property type="molecule type" value="Genomic_DNA"/>
</dbReference>
<reference evidence="12 13" key="1">
    <citation type="submission" date="2020-01" db="EMBL/GenBank/DDBJ databases">
        <authorList>
            <person name="Kim M.K."/>
        </authorList>
    </citation>
    <scope>NUCLEOTIDE SEQUENCE [LARGE SCALE GENOMIC DNA]</scope>
    <source>
        <strain evidence="12 13">172606-1</strain>
    </source>
</reference>
<dbReference type="PANTHER" id="PTHR30625:SF15">
    <property type="entry name" value="BIOPOLYMER TRANSPORT PROTEIN EXBB"/>
    <property type="match status" value="1"/>
</dbReference>
<evidence type="ECO:0000313" key="13">
    <source>
        <dbReference type="Proteomes" id="UP000480178"/>
    </source>
</evidence>
<feature type="transmembrane region" description="Helical" evidence="9">
    <location>
        <begin position="219"/>
        <end position="242"/>
    </location>
</feature>
<evidence type="ECO:0000256" key="6">
    <source>
        <dbReference type="ARBA" id="ARBA00022989"/>
    </source>
</evidence>
<feature type="transmembrane region" description="Helical" evidence="9">
    <location>
        <begin position="173"/>
        <end position="199"/>
    </location>
</feature>
<keyword evidence="4 9" id="KW-0812">Transmembrane</keyword>
<evidence type="ECO:0000256" key="10">
    <source>
        <dbReference type="SAM" id="SignalP"/>
    </source>
</evidence>
<keyword evidence="5 8" id="KW-0653">Protein transport</keyword>
<gene>
    <name evidence="12" type="ORF">GXP67_07595</name>
</gene>